<evidence type="ECO:0008006" key="6">
    <source>
        <dbReference type="Google" id="ProtNLM"/>
    </source>
</evidence>
<dbReference type="InterPro" id="IPR018193">
    <property type="entry name" value="Glyc_kinase_flavodox-like_fold"/>
</dbReference>
<name>A0A350HBU3_UNCW3</name>
<dbReference type="PANTHER" id="PTHR21599">
    <property type="entry name" value="GLYCERATE KINASE"/>
    <property type="match status" value="1"/>
</dbReference>
<protein>
    <recommendedName>
        <fullName evidence="6">Glycerate kinase</fullName>
    </recommendedName>
</protein>
<keyword evidence="3" id="KW-0418">Kinase</keyword>
<dbReference type="Pfam" id="PF02595">
    <property type="entry name" value="Gly_kinase"/>
    <property type="match status" value="1"/>
</dbReference>
<dbReference type="AlphaFoldDB" id="A0A350HBU3"/>
<dbReference type="SUPFAM" id="SSF110738">
    <property type="entry name" value="Glycerate kinase I"/>
    <property type="match status" value="1"/>
</dbReference>
<dbReference type="InterPro" id="IPR036129">
    <property type="entry name" value="Glycerate_kinase_sf"/>
</dbReference>
<proteinExistence type="inferred from homology"/>
<sequence>MRVLFAAGPMKKTLTAMETCRIAKKVFSSDKLFESMPVSDGGDGFLDAVKHALPDLKEIRINSYSCDMKKIKARVLYSKERAFIESALCAGVLKGKVSILRRSTLGLGVLINELYDNKSSVYVGIGGTLTADIGCGMLKELGFDAEEYDGTSVLKSIRKNKNYSLLYGISDVKSPLNGKNGASLYLKQKGANTAEKVLLEALFDETADNLKISGKKFSGSGGGIGAGIMISGGKVLDNFTFFEELTGIKRKIKESDIIIVNEGNFDRQSFEGKLTGRIVETAVKMKKRVFVISGGFDAEIKGIEKIKVNMPKKRNKTGYIREFMNAVQKTKEFIYG</sequence>
<evidence type="ECO:0000256" key="3">
    <source>
        <dbReference type="ARBA" id="ARBA00022777"/>
    </source>
</evidence>
<dbReference type="Proteomes" id="UP000264062">
    <property type="component" value="Unassembled WGS sequence"/>
</dbReference>
<evidence type="ECO:0000256" key="2">
    <source>
        <dbReference type="ARBA" id="ARBA00022679"/>
    </source>
</evidence>
<gene>
    <name evidence="4" type="ORF">DCW38_07525</name>
</gene>
<dbReference type="PANTHER" id="PTHR21599:SF0">
    <property type="entry name" value="GLYCERATE KINASE"/>
    <property type="match status" value="1"/>
</dbReference>
<organism evidence="4 5">
    <name type="scientific">candidate division WOR-3 bacterium</name>
    <dbReference type="NCBI Taxonomy" id="2052148"/>
    <lineage>
        <taxon>Bacteria</taxon>
        <taxon>Bacteria division WOR-3</taxon>
    </lineage>
</organism>
<comment type="caution">
    <text evidence="4">The sequence shown here is derived from an EMBL/GenBank/DDBJ whole genome shotgun (WGS) entry which is preliminary data.</text>
</comment>
<evidence type="ECO:0000313" key="4">
    <source>
        <dbReference type="EMBL" id="HAV93009.1"/>
    </source>
</evidence>
<accession>A0A350HBU3</accession>
<dbReference type="Gene3D" id="3.40.50.10350">
    <property type="entry name" value="Glycerate kinase, domain 1"/>
    <property type="match status" value="1"/>
</dbReference>
<evidence type="ECO:0000313" key="5">
    <source>
        <dbReference type="Proteomes" id="UP000264062"/>
    </source>
</evidence>
<keyword evidence="2" id="KW-0808">Transferase</keyword>
<dbReference type="EMBL" id="DMZY01000221">
    <property type="protein sequence ID" value="HAV93009.1"/>
    <property type="molecule type" value="Genomic_DNA"/>
</dbReference>
<dbReference type="InterPro" id="IPR018197">
    <property type="entry name" value="Glycerate_kinase_RE-like"/>
</dbReference>
<reference evidence="4 5" key="1">
    <citation type="journal article" date="2018" name="Nat. Biotechnol.">
        <title>A standardized bacterial taxonomy based on genome phylogeny substantially revises the tree of life.</title>
        <authorList>
            <person name="Parks D.H."/>
            <person name="Chuvochina M."/>
            <person name="Waite D.W."/>
            <person name="Rinke C."/>
            <person name="Skarshewski A."/>
            <person name="Chaumeil P.A."/>
            <person name="Hugenholtz P."/>
        </authorList>
    </citation>
    <scope>NUCLEOTIDE SEQUENCE [LARGE SCALE GENOMIC DNA]</scope>
    <source>
        <strain evidence="4">UBA9956</strain>
    </source>
</reference>
<dbReference type="GO" id="GO:0031388">
    <property type="term" value="P:organic acid phosphorylation"/>
    <property type="evidence" value="ECO:0007669"/>
    <property type="project" value="InterPro"/>
</dbReference>
<evidence type="ECO:0000256" key="1">
    <source>
        <dbReference type="ARBA" id="ARBA00006284"/>
    </source>
</evidence>
<dbReference type="Gene3D" id="3.90.1510.10">
    <property type="entry name" value="Glycerate kinase, domain 2"/>
    <property type="match status" value="1"/>
</dbReference>
<comment type="similarity">
    <text evidence="1">Belongs to the glycerate kinase type-1 family.</text>
</comment>
<dbReference type="GO" id="GO:0008887">
    <property type="term" value="F:glycerate kinase activity"/>
    <property type="evidence" value="ECO:0007669"/>
    <property type="project" value="InterPro"/>
</dbReference>
<dbReference type="InterPro" id="IPR004381">
    <property type="entry name" value="Glycerate_kinase"/>
</dbReference>